<protein>
    <submittedName>
        <fullName evidence="2">Gamma-carboxygeranoyl-CoA hydratase</fullName>
    </submittedName>
</protein>
<comment type="similarity">
    <text evidence="1">Belongs to the enoyl-CoA hydratase/isomerase family.</text>
</comment>
<dbReference type="InterPro" id="IPR001753">
    <property type="entry name" value="Enoyl-CoA_hydra/iso"/>
</dbReference>
<proteinExistence type="inferred from homology"/>
<dbReference type="Proteomes" id="UP000738517">
    <property type="component" value="Unassembled WGS sequence"/>
</dbReference>
<accession>A0ABW9YEQ0</accession>
<comment type="caution">
    <text evidence="2">The sequence shown here is derived from an EMBL/GenBank/DDBJ whole genome shotgun (WGS) entry which is preliminary data.</text>
</comment>
<dbReference type="SUPFAM" id="SSF52096">
    <property type="entry name" value="ClpP/crotonase"/>
    <property type="match status" value="1"/>
</dbReference>
<dbReference type="RefSeq" id="WP_160649389.1">
    <property type="nucleotide sequence ID" value="NZ_RSEJ01000004.1"/>
</dbReference>
<organism evidence="2 3">
    <name type="scientific">Photobacterium alginatilyticum</name>
    <dbReference type="NCBI Taxonomy" id="1775171"/>
    <lineage>
        <taxon>Bacteria</taxon>
        <taxon>Pseudomonadati</taxon>
        <taxon>Pseudomonadota</taxon>
        <taxon>Gammaproteobacteria</taxon>
        <taxon>Vibrionales</taxon>
        <taxon>Vibrionaceae</taxon>
        <taxon>Photobacterium</taxon>
    </lineage>
</organism>
<sequence length="290" mass="31851">MSQHPNRSNCLNHSNSFKVENLHTEPDADVLCSINETGVATITLNRVNKHNAFDATIIRTLLEDLSQLKAHPTLRALILKANGKHFSAGADLQWMKSMADKPLDVNQADALQLAELLHELDNFPAPSIVYVQGSAFGGALGLICCCDIAIADKTAQFCLSEVKLGLIPATIGPYVCRTIGQRQARRYMLTAERFNVETAHQLNVIHEITSTQKEASELVTTLTSHILGNSPNAMVQVKKLCQLCDSHSIDEELINTTSELIAEIRISPEGQEGLKAFFAKRPPAWSIDNE</sequence>
<name>A0ABW9YEQ0_9GAMM</name>
<dbReference type="Gene3D" id="1.10.12.10">
    <property type="entry name" value="Lyase 2-enoyl-coa Hydratase, Chain A, domain 2"/>
    <property type="match status" value="1"/>
</dbReference>
<dbReference type="EMBL" id="RSEJ01000004">
    <property type="protein sequence ID" value="NBI52190.1"/>
    <property type="molecule type" value="Genomic_DNA"/>
</dbReference>
<dbReference type="PANTHER" id="PTHR42964">
    <property type="entry name" value="ENOYL-COA HYDRATASE"/>
    <property type="match status" value="1"/>
</dbReference>
<dbReference type="InterPro" id="IPR014748">
    <property type="entry name" value="Enoyl-CoA_hydra_C"/>
</dbReference>
<dbReference type="PANTHER" id="PTHR42964:SF1">
    <property type="entry name" value="POLYKETIDE BIOSYNTHESIS ENOYL-COA HYDRATASE PKSH-RELATED"/>
    <property type="match status" value="1"/>
</dbReference>
<dbReference type="InterPro" id="IPR029045">
    <property type="entry name" value="ClpP/crotonase-like_dom_sf"/>
</dbReference>
<evidence type="ECO:0000313" key="2">
    <source>
        <dbReference type="EMBL" id="NBI52190.1"/>
    </source>
</evidence>
<dbReference type="CDD" id="cd06558">
    <property type="entry name" value="crotonase-like"/>
    <property type="match status" value="1"/>
</dbReference>
<reference evidence="2 3" key="1">
    <citation type="journal article" date="2017" name="Int. J. Syst. Evol. Microbiol.">
        <title>Photobacterium alginatilyticum sp. nov., a marine bacterium isolated from bottom seawater.</title>
        <authorList>
            <person name="Wang X."/>
            <person name="Wang Y."/>
            <person name="Yang X."/>
            <person name="Sun H."/>
            <person name="Li B."/>
            <person name="Zhang X.H."/>
        </authorList>
    </citation>
    <scope>NUCLEOTIDE SEQUENCE [LARGE SCALE GENOMIC DNA]</scope>
    <source>
        <strain evidence="2 3">P03D4</strain>
    </source>
</reference>
<dbReference type="Gene3D" id="3.90.226.10">
    <property type="entry name" value="2-enoyl-CoA Hydratase, Chain A, domain 1"/>
    <property type="match status" value="1"/>
</dbReference>
<dbReference type="Pfam" id="PF00378">
    <property type="entry name" value="ECH_1"/>
    <property type="match status" value="1"/>
</dbReference>
<dbReference type="InterPro" id="IPR051683">
    <property type="entry name" value="Enoyl-CoA_Hydratase/Isomerase"/>
</dbReference>
<evidence type="ECO:0000313" key="3">
    <source>
        <dbReference type="Proteomes" id="UP000738517"/>
    </source>
</evidence>
<evidence type="ECO:0000256" key="1">
    <source>
        <dbReference type="ARBA" id="ARBA00005254"/>
    </source>
</evidence>
<keyword evidence="3" id="KW-1185">Reference proteome</keyword>
<gene>
    <name evidence="2" type="ORF">EIZ48_06330</name>
</gene>